<keyword evidence="3" id="KW-1185">Reference proteome</keyword>
<accession>A0A1T3P6G7</accession>
<dbReference type="Proteomes" id="UP000190037">
    <property type="component" value="Unassembled WGS sequence"/>
</dbReference>
<proteinExistence type="predicted"/>
<dbReference type="InterPro" id="IPR011989">
    <property type="entry name" value="ARM-like"/>
</dbReference>
<dbReference type="AlphaFoldDB" id="A0A1T3P6G7"/>
<dbReference type="RefSeq" id="WP_078978994.1">
    <property type="nucleotide sequence ID" value="NZ_MWQN01000001.1"/>
</dbReference>
<sequence>MRRHADTLVAPATDPDPDVRRAAIPALGQFVDDDGGRRAATLLQERLAAEEGLPERLAAVEATATLALRLPTVAEQARTRLAALAADPHRDSPTRLAALTQRARCALERIEPEILPAAVALLGDIGKDAPSRRSWRHPAPATNTAQDVPPRGIAGFDHLDRDNRIHAVTTGTLRTLHEALDERIAWRTELPAAQLRSPDPGTRLDAVRMSGELMRTWRSDHTDLLLLVADQFDRFGNELTAEAADVMDNCHAIAEPAREALAAYVTARRAEYGPDVWAHPDAEVGRAQQTAVCALARFGDARALPCLLVACDAGVDAWRAFPAAAWLPEASRMLVPALVRHLREADLAATWFEGSVHPLLDTLSRLGDTSAVPVIVDTLAVAVRDRHWGTVKSALKASARFGVAAAAALPLVRRLTSAPEAKARIAVHEGRARVAAVEALYALGGSADEVRAAIVEVAQFQGPSWVRDLGDLLGRIGPPAPPVLVAQLRTALTDDDEWRRVHAATALWDLYGEPEAPVVLNTLTRAWERNSATANHALACLDRMGTAAEPAMPLLAAALANSRRDCRWNDIDSDEQLQRTARHILAKFGEARAE</sequence>
<protein>
    <recommendedName>
        <fullName evidence="4">PBS lyase</fullName>
    </recommendedName>
</protein>
<gene>
    <name evidence="2" type="ORF">B4N89_30640</name>
</gene>
<feature type="region of interest" description="Disordered" evidence="1">
    <location>
        <begin position="131"/>
        <end position="151"/>
    </location>
</feature>
<dbReference type="Gene3D" id="1.25.10.10">
    <property type="entry name" value="Leucine-rich Repeat Variant"/>
    <property type="match status" value="1"/>
</dbReference>
<reference evidence="2 3" key="1">
    <citation type="submission" date="2017-03" db="EMBL/GenBank/DDBJ databases">
        <title>Draft genome sequence of Streptomyces scabrisporus NF3, endophyte isolated from Amphipterygium adstringens.</title>
        <authorList>
            <person name="Vazquez M."/>
            <person name="Ceapa C.D."/>
            <person name="Rodriguez Luna D."/>
            <person name="Sanchez Esquivel S."/>
        </authorList>
    </citation>
    <scope>NUCLEOTIDE SEQUENCE [LARGE SCALE GENOMIC DNA]</scope>
    <source>
        <strain evidence="2 3">NF3</strain>
    </source>
</reference>
<dbReference type="EMBL" id="MWQN01000001">
    <property type="protein sequence ID" value="OPC84698.1"/>
    <property type="molecule type" value="Genomic_DNA"/>
</dbReference>
<dbReference type="STRING" id="159449.B4N89_30640"/>
<organism evidence="2 3">
    <name type="scientific">Embleya scabrispora</name>
    <dbReference type="NCBI Taxonomy" id="159449"/>
    <lineage>
        <taxon>Bacteria</taxon>
        <taxon>Bacillati</taxon>
        <taxon>Actinomycetota</taxon>
        <taxon>Actinomycetes</taxon>
        <taxon>Kitasatosporales</taxon>
        <taxon>Streptomycetaceae</taxon>
        <taxon>Embleya</taxon>
    </lineage>
</organism>
<name>A0A1T3P6G7_9ACTN</name>
<evidence type="ECO:0000256" key="1">
    <source>
        <dbReference type="SAM" id="MobiDB-lite"/>
    </source>
</evidence>
<comment type="caution">
    <text evidence="2">The sequence shown here is derived from an EMBL/GenBank/DDBJ whole genome shotgun (WGS) entry which is preliminary data.</text>
</comment>
<dbReference type="SMART" id="SM00567">
    <property type="entry name" value="EZ_HEAT"/>
    <property type="match status" value="3"/>
</dbReference>
<dbReference type="InterPro" id="IPR004155">
    <property type="entry name" value="PBS_lyase_HEAT"/>
</dbReference>
<evidence type="ECO:0000313" key="2">
    <source>
        <dbReference type="EMBL" id="OPC84698.1"/>
    </source>
</evidence>
<evidence type="ECO:0000313" key="3">
    <source>
        <dbReference type="Proteomes" id="UP000190037"/>
    </source>
</evidence>
<dbReference type="InterPro" id="IPR016024">
    <property type="entry name" value="ARM-type_fold"/>
</dbReference>
<dbReference type="SUPFAM" id="SSF48371">
    <property type="entry name" value="ARM repeat"/>
    <property type="match status" value="1"/>
</dbReference>
<evidence type="ECO:0008006" key="4">
    <source>
        <dbReference type="Google" id="ProtNLM"/>
    </source>
</evidence>
<dbReference type="OrthoDB" id="292843at2"/>